<dbReference type="Proteomes" id="UP001497700">
    <property type="component" value="Unassembled WGS sequence"/>
</dbReference>
<accession>A0ACB9Z885</accession>
<keyword evidence="2" id="KW-1185">Reference proteome</keyword>
<evidence type="ECO:0000313" key="1">
    <source>
        <dbReference type="EMBL" id="KAI4867693.1"/>
    </source>
</evidence>
<gene>
    <name evidence="1" type="ORF">F4820DRAFT_413151</name>
</gene>
<protein>
    <submittedName>
        <fullName evidence="1">Uncharacterized protein</fullName>
    </submittedName>
</protein>
<evidence type="ECO:0000313" key="2">
    <source>
        <dbReference type="Proteomes" id="UP001497700"/>
    </source>
</evidence>
<organism evidence="1 2">
    <name type="scientific">Hypoxylon rubiginosum</name>
    <dbReference type="NCBI Taxonomy" id="110542"/>
    <lineage>
        <taxon>Eukaryota</taxon>
        <taxon>Fungi</taxon>
        <taxon>Dikarya</taxon>
        <taxon>Ascomycota</taxon>
        <taxon>Pezizomycotina</taxon>
        <taxon>Sordariomycetes</taxon>
        <taxon>Xylariomycetidae</taxon>
        <taxon>Xylariales</taxon>
        <taxon>Hypoxylaceae</taxon>
        <taxon>Hypoxylon</taxon>
    </lineage>
</organism>
<reference evidence="1 2" key="1">
    <citation type="journal article" date="2022" name="New Phytol.">
        <title>Ecological generalism drives hyperdiversity of secondary metabolite gene clusters in xylarialean endophytes.</title>
        <authorList>
            <person name="Franco M.E.E."/>
            <person name="Wisecaver J.H."/>
            <person name="Arnold A.E."/>
            <person name="Ju Y.M."/>
            <person name="Slot J.C."/>
            <person name="Ahrendt S."/>
            <person name="Moore L.P."/>
            <person name="Eastman K.E."/>
            <person name="Scott K."/>
            <person name="Konkel Z."/>
            <person name="Mondo S.J."/>
            <person name="Kuo A."/>
            <person name="Hayes R.D."/>
            <person name="Haridas S."/>
            <person name="Andreopoulos B."/>
            <person name="Riley R."/>
            <person name="LaButti K."/>
            <person name="Pangilinan J."/>
            <person name="Lipzen A."/>
            <person name="Amirebrahimi M."/>
            <person name="Yan J."/>
            <person name="Adam C."/>
            <person name="Keymanesh K."/>
            <person name="Ng V."/>
            <person name="Louie K."/>
            <person name="Northen T."/>
            <person name="Drula E."/>
            <person name="Henrissat B."/>
            <person name="Hsieh H.M."/>
            <person name="Youens-Clark K."/>
            <person name="Lutzoni F."/>
            <person name="Miadlikowska J."/>
            <person name="Eastwood D.C."/>
            <person name="Hamelin R.C."/>
            <person name="Grigoriev I.V."/>
            <person name="U'Ren J.M."/>
        </authorList>
    </citation>
    <scope>NUCLEOTIDE SEQUENCE [LARGE SCALE GENOMIC DNA]</scope>
    <source>
        <strain evidence="1 2">CBS 119005</strain>
    </source>
</reference>
<comment type="caution">
    <text evidence="1">The sequence shown here is derived from an EMBL/GenBank/DDBJ whole genome shotgun (WGS) entry which is preliminary data.</text>
</comment>
<sequence>MHLDTVSSIVEALAATYTAGLEYYTKWQQRKCRENHYQTNCRDKIYVGSADALSTSLKFSSRKIRETFDDGADILGDGFVVGDETCRKKLRHSLECLQVHIYALYKATRTENGSLELFDAIRVSESVRISCLAALADQYRRVAVGRLLPQVLPRSQQRRPKLTLTICEEDTIEQVDDGVADADAAEDARIVRASSSKSPYSQSEPPSPPLTPKLISDDLQSTCTSATSGSGYGLRPKNSVFSMFCPEAMKYQVNLQKTMPERGNCRCGYEWNRTHTENQESLTVNEGFQITPRFLGKSHCEGGFGCVLCTSSGRTEIYAKVEDLRDHINASHTKWQMLHDRDMAGR</sequence>
<proteinExistence type="predicted"/>
<name>A0ACB9Z885_9PEZI</name>
<dbReference type="EMBL" id="MU393445">
    <property type="protein sequence ID" value="KAI4867693.1"/>
    <property type="molecule type" value="Genomic_DNA"/>
</dbReference>